<evidence type="ECO:0000313" key="2">
    <source>
        <dbReference type="Proteomes" id="UP001165960"/>
    </source>
</evidence>
<proteinExistence type="predicted"/>
<dbReference type="Proteomes" id="UP001165960">
    <property type="component" value="Unassembled WGS sequence"/>
</dbReference>
<reference evidence="1" key="1">
    <citation type="submission" date="2022-04" db="EMBL/GenBank/DDBJ databases">
        <title>Genome of the entomopathogenic fungus Entomophthora muscae.</title>
        <authorList>
            <person name="Elya C."/>
            <person name="Lovett B.R."/>
            <person name="Lee E."/>
            <person name="Macias A.M."/>
            <person name="Hajek A.E."/>
            <person name="De Bivort B.L."/>
            <person name="Kasson M.T."/>
            <person name="De Fine Licht H.H."/>
            <person name="Stajich J.E."/>
        </authorList>
    </citation>
    <scope>NUCLEOTIDE SEQUENCE</scope>
    <source>
        <strain evidence="1">Berkeley</strain>
    </source>
</reference>
<evidence type="ECO:0000313" key="1">
    <source>
        <dbReference type="EMBL" id="KAJ9048489.1"/>
    </source>
</evidence>
<sequence length="258" mass="27809">MKVLVLGGNGFLGSQLCRSAAIRGLTVTSLSRSGSPKLQGILPTWVSKVDWRQGDLLDPSSYRELLSNNDIVIHSVGALLDFNYKHLMNQGLCASVTGLASNFITKPASNDLNKINFLTAKKLCEVVSDYPNVKVLSYISASPVIPPVIFGTKYIASKRAAEQHILLSSHSESFNSIPRKSLIFRPGIMFSDNRPLASGIASGVALAGYVAPFCNIPTPLRVETVAEAVIQSSINAVSCSSKQRSNIYEVNDILKLAK</sequence>
<comment type="caution">
    <text evidence="1">The sequence shown here is derived from an EMBL/GenBank/DDBJ whole genome shotgun (WGS) entry which is preliminary data.</text>
</comment>
<name>A0ACC2REL3_9FUNG</name>
<dbReference type="EMBL" id="QTSX02007391">
    <property type="protein sequence ID" value="KAJ9048489.1"/>
    <property type="molecule type" value="Genomic_DNA"/>
</dbReference>
<organism evidence="1 2">
    <name type="scientific">Entomophthora muscae</name>
    <dbReference type="NCBI Taxonomy" id="34485"/>
    <lineage>
        <taxon>Eukaryota</taxon>
        <taxon>Fungi</taxon>
        <taxon>Fungi incertae sedis</taxon>
        <taxon>Zoopagomycota</taxon>
        <taxon>Entomophthoromycotina</taxon>
        <taxon>Entomophthoromycetes</taxon>
        <taxon>Entomophthorales</taxon>
        <taxon>Entomophthoraceae</taxon>
        <taxon>Entomophthora</taxon>
    </lineage>
</organism>
<protein>
    <submittedName>
        <fullName evidence="1">Uncharacterized protein</fullName>
    </submittedName>
</protein>
<accession>A0ACC2REL3</accession>
<keyword evidence="2" id="KW-1185">Reference proteome</keyword>
<gene>
    <name evidence="1" type="ORF">DSO57_1034635</name>
</gene>